<feature type="modified residue" description="Phosphohistidine" evidence="9">
    <location>
        <position position="1608"/>
    </location>
</feature>
<evidence type="ECO:0000259" key="15">
    <source>
        <dbReference type="PROSITE" id="PS50113"/>
    </source>
</evidence>
<evidence type="ECO:0000313" key="17">
    <source>
        <dbReference type="EMBL" id="MBF4693840.1"/>
    </source>
</evidence>
<evidence type="ECO:0000259" key="16">
    <source>
        <dbReference type="PROSITE" id="PS50894"/>
    </source>
</evidence>
<evidence type="ECO:0000256" key="7">
    <source>
        <dbReference type="ARBA" id="ARBA00023012"/>
    </source>
</evidence>
<evidence type="ECO:0000256" key="8">
    <source>
        <dbReference type="ARBA" id="ARBA00024867"/>
    </source>
</evidence>
<evidence type="ECO:0000256" key="5">
    <source>
        <dbReference type="ARBA" id="ARBA00022679"/>
    </source>
</evidence>
<feature type="modified residue" description="4-aspartylphosphate" evidence="10">
    <location>
        <position position="1476"/>
    </location>
</feature>
<dbReference type="SUPFAM" id="SSF52172">
    <property type="entry name" value="CheY-like"/>
    <property type="match status" value="1"/>
</dbReference>
<dbReference type="SMART" id="SM00091">
    <property type="entry name" value="PAS"/>
    <property type="match status" value="3"/>
</dbReference>
<evidence type="ECO:0000256" key="4">
    <source>
        <dbReference type="ARBA" id="ARBA00022553"/>
    </source>
</evidence>
<keyword evidence="11" id="KW-1133">Transmembrane helix</keyword>
<dbReference type="PANTHER" id="PTHR43304">
    <property type="entry name" value="PHYTOCHROME-LIKE PROTEIN CPH1"/>
    <property type="match status" value="1"/>
</dbReference>
<evidence type="ECO:0000313" key="18">
    <source>
        <dbReference type="Proteomes" id="UP000614200"/>
    </source>
</evidence>
<dbReference type="InterPro" id="IPR052162">
    <property type="entry name" value="Sensor_kinase/Photoreceptor"/>
</dbReference>
<dbReference type="PROSITE" id="PS50112">
    <property type="entry name" value="PAS"/>
    <property type="match status" value="2"/>
</dbReference>
<feature type="transmembrane region" description="Helical" evidence="11">
    <location>
        <begin position="6"/>
        <end position="21"/>
    </location>
</feature>
<dbReference type="InterPro" id="IPR003594">
    <property type="entry name" value="HATPase_dom"/>
</dbReference>
<dbReference type="Pfam" id="PF00989">
    <property type="entry name" value="PAS"/>
    <property type="match status" value="2"/>
</dbReference>
<dbReference type="EMBL" id="JADKNH010000007">
    <property type="protein sequence ID" value="MBF4693840.1"/>
    <property type="molecule type" value="Genomic_DNA"/>
</dbReference>
<accession>A0ABR9ZVA6</accession>
<dbReference type="InterPro" id="IPR011006">
    <property type="entry name" value="CheY-like_superfamily"/>
</dbReference>
<gene>
    <name evidence="17" type="ORF">ISU02_12035</name>
</gene>
<sequence length="1669" mass="194009">MVYVAVIVKIILEIVTFYKLFKNNIRNRGDRYHFIYVLLFLMLIFDIKILVSRDTSLLLLNQLYVISILLYALFYFSKSKQSVKSLVNSFMETQDLAHSEILNHIDEAVAIIRKDNLDIVGYNVLFKELIIENQHFVNLEDIISSVKRGENAFEIKDYNNVKLNIRVRILDYGAKYVVIYVKDISELAVIKTDLKLQHQSFQEMWETAPYAVVIRELFGRIVYINKKAEYFFEKKAKEVEGKPFYTLFSAEESPKWHVELEKELMSSDVHSIMSVETLVNKRNEKKFFQIEEKLIHYQRNNHICSTLYDLTELYYERLKSQAFNIIHRNSESIRQSNYIIVDLINDDLLYSETLELKLGKPISRWSAFYELLDYEAKHFIQNVLDQPESFSAERIHFTTGQQFIIEDYILSDQHNVTGFVLSYVDLSSIHYSPEIVGKNVLNYIREGIIIINFEGKIEYTNDSICRTLGFEDQELLNKNIVEITKALTLDMVKANWEITRTHKSHKFDRTYIHKTGLEIPVEITGKHIEIEDSEKLILVIRDVSEKLIYKRRFADSQIKFTQLFDAIQDGIFEIKLPSMNVNFYKQFDMERGFIGVEISYLQWINNIHEEDRSIVYESIDILTSEKKDNVQFEYRYQNGNEWEWMRARGRYLEDEEGASILLINRNISEIRAIVLKLEESKYILTESERISHMAHWRYDVSRSVFDVSETFDEMFRINDVSNEITFEQFLEIIYPSDRKYFETKFTKSVWALDALDVIFRITSETSVRYIQLFGKTYYDSAHTPIYVIGNTVDITDKMIAARRLEDSKKLLEGIIDQSPTGIIVTKRNGRIEVINEEATKLLNLHEDFEMTFDRISQLIAEKYETEIGSSIEELLQIIQNGHTINAIIKGNEKNSGQWLMLYASPMHDEEGRFTGNIIIIIDISERTVMQAQLLEQTSKLLNAEKLAKLGHFEFYNDFDKLFASEVIYNIFEIEKSTPFNFETLMGMVEKDDVERILTMVDVIKKHSGYYTLEFKLKTSQEHVKHVQIILIKSIKNGQNYYEGTIQDVSVINSVMERIRQSEREKDTLISSISDQITYYNAKKEIITLNHTKYKHIQSDDTKIIGKPCEAVFGHSNDDCDICVVQKTLEEQKPFSREYSYDHQWYEQKTYPVFDDQKRIVGVVEIIRDTTQEKFIRDKQTSLDKIQIYDQVSKGIALDYNNKLMGIVGYLNLINDFKTLPKTVREYIEIISKTALTLQETTDHLLMMSNSQIATQTVMDLTKSVGSAIKFINHMYNITTNLATDFPDENIRVLGNEDMFFNMIVSLLLNAIDATKETKNPVINVVIEQDGGAHLVHIKIIDNGIGIPDELKERIFEPFFTTKVDADKSGMGLTTVKSIVKEMGGQISFTSDNGMTEFILTFKTIEDTSKKQVVDDNIQNQNHKNGILIIDDEEIVRMLFVNVLSDQGYSVFEAGNAFDGMSLYEEHQDQIELIIMDMVMPEMSGREAFEALKKINKNVKIIITTGYSNDDDVHYVLEHGALDLLKKPVSIASIKRRVAQFFSQAVALEQLDEMRHVIDVKEALRKLDGNEKLYERICTKFYHKYNSLPVQVVKDLEANNWQNIRTSAHNIKGLAGNIGDKRLESVCYDLELSIRNGVHDQVLVNAFASALKLLLSYLETAIDMDENMEL</sequence>
<feature type="transmembrane region" description="Helical" evidence="11">
    <location>
        <begin position="33"/>
        <end position="51"/>
    </location>
</feature>
<dbReference type="CDD" id="cd00130">
    <property type="entry name" value="PAS"/>
    <property type="match status" value="1"/>
</dbReference>
<dbReference type="InterPro" id="IPR004358">
    <property type="entry name" value="Sig_transdc_His_kin-like_C"/>
</dbReference>
<dbReference type="InterPro" id="IPR008207">
    <property type="entry name" value="Sig_transdc_His_kin_Hpt_dom"/>
</dbReference>
<dbReference type="SMART" id="SM00448">
    <property type="entry name" value="REC"/>
    <property type="match status" value="1"/>
</dbReference>
<dbReference type="InterPro" id="IPR000700">
    <property type="entry name" value="PAS-assoc_C"/>
</dbReference>
<evidence type="ECO:0000256" key="10">
    <source>
        <dbReference type="PROSITE-ProRule" id="PRU00169"/>
    </source>
</evidence>
<dbReference type="SMART" id="SM00387">
    <property type="entry name" value="HATPase_c"/>
    <property type="match status" value="1"/>
</dbReference>
<dbReference type="SMART" id="SM00086">
    <property type="entry name" value="PAC"/>
    <property type="match status" value="4"/>
</dbReference>
<keyword evidence="6" id="KW-0418">Kinase</keyword>
<dbReference type="Pfam" id="PF00072">
    <property type="entry name" value="Response_reg"/>
    <property type="match status" value="1"/>
</dbReference>
<feature type="domain" description="PAC" evidence="15">
    <location>
        <begin position="882"/>
        <end position="935"/>
    </location>
</feature>
<dbReference type="PANTHER" id="PTHR43304:SF1">
    <property type="entry name" value="PAC DOMAIN-CONTAINING PROTEIN"/>
    <property type="match status" value="1"/>
</dbReference>
<dbReference type="PROSITE" id="PS50109">
    <property type="entry name" value="HIS_KIN"/>
    <property type="match status" value="1"/>
</dbReference>
<feature type="domain" description="Histidine kinase" evidence="12">
    <location>
        <begin position="1194"/>
        <end position="1405"/>
    </location>
</feature>
<reference evidence="17 18" key="1">
    <citation type="submission" date="2020-11" db="EMBL/GenBank/DDBJ databases">
        <title>Fusibacter basophilias sp. nov.</title>
        <authorList>
            <person name="Qiu D."/>
        </authorList>
    </citation>
    <scope>NUCLEOTIDE SEQUENCE [LARGE SCALE GENOMIC DNA]</scope>
    <source>
        <strain evidence="17 18">Q10-2</strain>
    </source>
</reference>
<feature type="transmembrane region" description="Helical" evidence="11">
    <location>
        <begin position="57"/>
        <end position="76"/>
    </location>
</feature>
<keyword evidence="7" id="KW-0902">Two-component regulatory system</keyword>
<evidence type="ECO:0000259" key="14">
    <source>
        <dbReference type="PROSITE" id="PS50112"/>
    </source>
</evidence>
<feature type="domain" description="PAS" evidence="14">
    <location>
        <begin position="438"/>
        <end position="481"/>
    </location>
</feature>
<comment type="function">
    <text evidence="8">May play the central regulatory role in sporulation. It may be an element of the effector pathway responsible for the activation of sporulation genes in response to nutritional stress. Spo0A may act in concert with spo0H (a sigma factor) to control the expression of some genes that are critical to the sporulation process.</text>
</comment>
<dbReference type="Gene3D" id="3.30.565.10">
    <property type="entry name" value="Histidine kinase-like ATPase, C-terminal domain"/>
    <property type="match status" value="1"/>
</dbReference>
<evidence type="ECO:0000256" key="2">
    <source>
        <dbReference type="ARBA" id="ARBA00012438"/>
    </source>
</evidence>
<proteinExistence type="predicted"/>
<dbReference type="CDD" id="cd00075">
    <property type="entry name" value="HATPase"/>
    <property type="match status" value="1"/>
</dbReference>
<dbReference type="Gene3D" id="3.30.450.20">
    <property type="entry name" value="PAS domain"/>
    <property type="match status" value="6"/>
</dbReference>
<dbReference type="InterPro" id="IPR036890">
    <property type="entry name" value="HATPase_C_sf"/>
</dbReference>
<keyword evidence="5" id="KW-0808">Transferase</keyword>
<protein>
    <recommendedName>
        <fullName evidence="3">Stage 0 sporulation protein A homolog</fullName>
        <ecNumber evidence="2">2.7.13.3</ecNumber>
    </recommendedName>
</protein>
<dbReference type="InterPro" id="IPR001789">
    <property type="entry name" value="Sig_transdc_resp-reg_receiver"/>
</dbReference>
<dbReference type="Pfam" id="PF02518">
    <property type="entry name" value="HATPase_c"/>
    <property type="match status" value="1"/>
</dbReference>
<keyword evidence="18" id="KW-1185">Reference proteome</keyword>
<evidence type="ECO:0000259" key="13">
    <source>
        <dbReference type="PROSITE" id="PS50110"/>
    </source>
</evidence>
<evidence type="ECO:0000256" key="11">
    <source>
        <dbReference type="SAM" id="Phobius"/>
    </source>
</evidence>
<evidence type="ECO:0000256" key="6">
    <source>
        <dbReference type="ARBA" id="ARBA00022777"/>
    </source>
</evidence>
<dbReference type="Pfam" id="PF13426">
    <property type="entry name" value="PAS_9"/>
    <property type="match status" value="2"/>
</dbReference>
<dbReference type="RefSeq" id="WP_194702084.1">
    <property type="nucleotide sequence ID" value="NZ_JADKNH010000007.1"/>
</dbReference>
<feature type="domain" description="Response regulatory" evidence="13">
    <location>
        <begin position="1425"/>
        <end position="1541"/>
    </location>
</feature>
<organism evidence="17 18">
    <name type="scientific">Fusibacter ferrireducens</name>
    <dbReference type="NCBI Taxonomy" id="2785058"/>
    <lineage>
        <taxon>Bacteria</taxon>
        <taxon>Bacillati</taxon>
        <taxon>Bacillota</taxon>
        <taxon>Clostridia</taxon>
        <taxon>Eubacteriales</taxon>
        <taxon>Eubacteriales Family XII. Incertae Sedis</taxon>
        <taxon>Fusibacter</taxon>
    </lineage>
</organism>
<dbReference type="InterPro" id="IPR013767">
    <property type="entry name" value="PAS_fold"/>
</dbReference>
<dbReference type="InterPro" id="IPR035965">
    <property type="entry name" value="PAS-like_dom_sf"/>
</dbReference>
<dbReference type="SUPFAM" id="SSF55785">
    <property type="entry name" value="PYP-like sensor domain (PAS domain)"/>
    <property type="match status" value="6"/>
</dbReference>
<name>A0ABR9ZVA6_9FIRM</name>
<keyword evidence="11" id="KW-0812">Transmembrane</keyword>
<dbReference type="InterPro" id="IPR001610">
    <property type="entry name" value="PAC"/>
</dbReference>
<feature type="domain" description="PAS" evidence="14">
    <location>
        <begin position="197"/>
        <end position="267"/>
    </location>
</feature>
<dbReference type="Proteomes" id="UP000614200">
    <property type="component" value="Unassembled WGS sequence"/>
</dbReference>
<feature type="domain" description="HPt" evidence="16">
    <location>
        <begin position="1569"/>
        <end position="1667"/>
    </location>
</feature>
<keyword evidence="4 10" id="KW-0597">Phosphoprotein</keyword>
<dbReference type="Gene3D" id="3.40.50.2300">
    <property type="match status" value="1"/>
</dbReference>
<dbReference type="CDD" id="cd00156">
    <property type="entry name" value="REC"/>
    <property type="match status" value="1"/>
</dbReference>
<evidence type="ECO:0000256" key="1">
    <source>
        <dbReference type="ARBA" id="ARBA00000085"/>
    </source>
</evidence>
<evidence type="ECO:0000256" key="3">
    <source>
        <dbReference type="ARBA" id="ARBA00018672"/>
    </source>
</evidence>
<comment type="catalytic activity">
    <reaction evidence="1">
        <text>ATP + protein L-histidine = ADP + protein N-phospho-L-histidine.</text>
        <dbReference type="EC" id="2.7.13.3"/>
    </reaction>
</comment>
<comment type="caution">
    <text evidence="17">The sequence shown here is derived from an EMBL/GenBank/DDBJ whole genome shotgun (WGS) entry which is preliminary data.</text>
</comment>
<dbReference type="InterPro" id="IPR000014">
    <property type="entry name" value="PAS"/>
</dbReference>
<dbReference type="PRINTS" id="PR00344">
    <property type="entry name" value="BCTRLSENSOR"/>
</dbReference>
<dbReference type="EC" id="2.7.13.3" evidence="2"/>
<dbReference type="PROSITE" id="PS50110">
    <property type="entry name" value="RESPONSE_REGULATORY"/>
    <property type="match status" value="1"/>
</dbReference>
<keyword evidence="11" id="KW-0472">Membrane</keyword>
<evidence type="ECO:0000259" key="12">
    <source>
        <dbReference type="PROSITE" id="PS50109"/>
    </source>
</evidence>
<dbReference type="PROSITE" id="PS50894">
    <property type="entry name" value="HPT"/>
    <property type="match status" value="1"/>
</dbReference>
<dbReference type="SUPFAM" id="SSF47226">
    <property type="entry name" value="Histidine-containing phosphotransfer domain, HPT domain"/>
    <property type="match status" value="1"/>
</dbReference>
<dbReference type="InterPro" id="IPR005467">
    <property type="entry name" value="His_kinase_dom"/>
</dbReference>
<evidence type="ECO:0000256" key="9">
    <source>
        <dbReference type="PROSITE-ProRule" id="PRU00110"/>
    </source>
</evidence>
<dbReference type="SUPFAM" id="SSF55874">
    <property type="entry name" value="ATPase domain of HSP90 chaperone/DNA topoisomerase II/histidine kinase"/>
    <property type="match status" value="1"/>
</dbReference>
<dbReference type="InterPro" id="IPR036641">
    <property type="entry name" value="HPT_dom_sf"/>
</dbReference>
<dbReference type="PROSITE" id="PS50113">
    <property type="entry name" value="PAC"/>
    <property type="match status" value="1"/>
</dbReference>
<dbReference type="NCBIfam" id="TIGR00229">
    <property type="entry name" value="sensory_box"/>
    <property type="match status" value="3"/>
</dbReference>
<dbReference type="Gene3D" id="1.20.120.160">
    <property type="entry name" value="HPT domain"/>
    <property type="match status" value="1"/>
</dbReference>